<dbReference type="GeneID" id="56135872"/>
<dbReference type="PROSITE" id="PS51192">
    <property type="entry name" value="HELICASE_ATP_BIND_1"/>
    <property type="match status" value="1"/>
</dbReference>
<reference evidence="6 7" key="1">
    <citation type="submission" date="2019-06" db="EMBL/GenBank/DDBJ databases">
        <authorList>
            <person name="Kincaid V.D."/>
            <person name="Fuller A."/>
            <person name="Hodges K."/>
            <person name="Bansal M."/>
            <person name="Essig J."/>
            <person name="Johnson A."/>
        </authorList>
    </citation>
    <scope>NUCLEOTIDE SEQUENCE [LARGE SCALE GENOMIC DNA]</scope>
</reference>
<evidence type="ECO:0000313" key="6">
    <source>
        <dbReference type="EMBL" id="QDH83416.1"/>
    </source>
</evidence>
<dbReference type="RefSeq" id="YP_009903596.1">
    <property type="nucleotide sequence ID" value="NC_049849.1"/>
</dbReference>
<evidence type="ECO:0000256" key="1">
    <source>
        <dbReference type="ARBA" id="ARBA00022741"/>
    </source>
</evidence>
<dbReference type="InterPro" id="IPR050615">
    <property type="entry name" value="ATP-dep_DNA_Helicase"/>
</dbReference>
<dbReference type="EMBL" id="MN094788">
    <property type="protein sequence ID" value="QDH83416.1"/>
    <property type="molecule type" value="Genomic_DNA"/>
</dbReference>
<dbReference type="GO" id="GO:0016787">
    <property type="term" value="F:hydrolase activity"/>
    <property type="evidence" value="ECO:0007669"/>
    <property type="project" value="UniProtKB-KW"/>
</dbReference>
<keyword evidence="4" id="KW-0067">ATP-binding</keyword>
<dbReference type="GO" id="GO:0004386">
    <property type="term" value="F:helicase activity"/>
    <property type="evidence" value="ECO:0007669"/>
    <property type="project" value="UniProtKB-KW"/>
</dbReference>
<evidence type="ECO:0000313" key="7">
    <source>
        <dbReference type="Proteomes" id="UP000320799"/>
    </source>
</evidence>
<dbReference type="SMART" id="SM00487">
    <property type="entry name" value="DEXDc"/>
    <property type="match status" value="1"/>
</dbReference>
<keyword evidence="7" id="KW-1185">Reference proteome</keyword>
<accession>A0A514CSG2</accession>
<dbReference type="InterPro" id="IPR027417">
    <property type="entry name" value="P-loop_NTPase"/>
</dbReference>
<organism evidence="6 7">
    <name type="scientific">Achromobacter phage Motura</name>
    <dbReference type="NCBI Taxonomy" id="2591403"/>
    <lineage>
        <taxon>Viruses</taxon>
        <taxon>Duplodnaviria</taxon>
        <taxon>Heunggongvirae</taxon>
        <taxon>Uroviricota</taxon>
        <taxon>Caudoviricetes</taxon>
        <taxon>Moturavirus</taxon>
        <taxon>Moturavirus motura</taxon>
    </lineage>
</organism>
<dbReference type="PANTHER" id="PTHR11274">
    <property type="entry name" value="RAD25/XP-B DNA REPAIR HELICASE"/>
    <property type="match status" value="1"/>
</dbReference>
<dbReference type="SUPFAM" id="SSF52540">
    <property type="entry name" value="P-loop containing nucleoside triphosphate hydrolases"/>
    <property type="match status" value="2"/>
</dbReference>
<dbReference type="InterPro" id="IPR006935">
    <property type="entry name" value="Helicase/UvrB_N"/>
</dbReference>
<dbReference type="InterPro" id="IPR014001">
    <property type="entry name" value="Helicase_ATP-bd"/>
</dbReference>
<proteinExistence type="predicted"/>
<dbReference type="Pfam" id="PF00271">
    <property type="entry name" value="Helicase_C"/>
    <property type="match status" value="1"/>
</dbReference>
<dbReference type="Proteomes" id="UP000320799">
    <property type="component" value="Segment"/>
</dbReference>
<evidence type="ECO:0000259" key="5">
    <source>
        <dbReference type="PROSITE" id="PS51192"/>
    </source>
</evidence>
<evidence type="ECO:0000256" key="2">
    <source>
        <dbReference type="ARBA" id="ARBA00022801"/>
    </source>
</evidence>
<dbReference type="Gene3D" id="3.40.50.300">
    <property type="entry name" value="P-loop containing nucleotide triphosphate hydrolases"/>
    <property type="match status" value="2"/>
</dbReference>
<keyword evidence="1" id="KW-0547">Nucleotide-binding</keyword>
<dbReference type="GO" id="GO:0005524">
    <property type="term" value="F:ATP binding"/>
    <property type="evidence" value="ECO:0007669"/>
    <property type="project" value="UniProtKB-KW"/>
</dbReference>
<dbReference type="Pfam" id="PF04851">
    <property type="entry name" value="ResIII"/>
    <property type="match status" value="1"/>
</dbReference>
<evidence type="ECO:0000256" key="3">
    <source>
        <dbReference type="ARBA" id="ARBA00022806"/>
    </source>
</evidence>
<protein>
    <submittedName>
        <fullName evidence="6">ATP-dependent DNA helicase</fullName>
    </submittedName>
</protein>
<name>A0A514CSG2_9CAUD</name>
<evidence type="ECO:0000256" key="4">
    <source>
        <dbReference type="ARBA" id="ARBA00022840"/>
    </source>
</evidence>
<sequence length="524" mass="59891">MEKIVKIYKREAFLIKSSQIKRDVREDIERNFTFRFYEQKACDKCEFVADRFDEDTCGSCPAYLGGALMAKNIKIKENKFITTPIGNRKLLVKTLAEHGYEAKFVSKHPKKEDTAFKRPFKFTGKLRDFQPAAVSALIEGQRGVLKARPRSGKTVMSTAAICKVGKKTLILASQHDWLVGFYETFCGSKTQDPLTTARGSGVTAAERRKYFKEKKRANVGFCKTLEDFKRHDVCLATVQTFRSEGGQKLLRKIRDMFHVLVIDEVHYSAAPNYAKAISKLNVKYCWGLSGTPTRKDQRHSIMHNLIGPILFEPKIESLRPAIALVKTDFTDPRKQAQWSSLVNKLESDPKRLKLIAKWAVKDIENGHMVLLPFARIKVIKAVVMAINKIAGKKVAEEFHGSVKKEKRTELIEAARKYKVKCLVGQAKLLSTGINIPRASCIYDVTFSSNKENCEQRVARILTPYDGKPTPLLRIFMDNTGVRRGCLRTEFWQCIKPKFNPIWKGDDQELFINYLSNKDKDMEKW</sequence>
<dbReference type="GO" id="GO:0003677">
    <property type="term" value="F:DNA binding"/>
    <property type="evidence" value="ECO:0007669"/>
    <property type="project" value="InterPro"/>
</dbReference>
<dbReference type="PANTHER" id="PTHR11274:SF0">
    <property type="entry name" value="GENERAL TRANSCRIPTION AND DNA REPAIR FACTOR IIH HELICASE SUBUNIT XPB"/>
    <property type="match status" value="1"/>
</dbReference>
<dbReference type="InterPro" id="IPR001650">
    <property type="entry name" value="Helicase_C-like"/>
</dbReference>
<feature type="domain" description="Helicase ATP-binding" evidence="5">
    <location>
        <begin position="134"/>
        <end position="310"/>
    </location>
</feature>
<keyword evidence="2" id="KW-0378">Hydrolase</keyword>
<keyword evidence="3 6" id="KW-0347">Helicase</keyword>
<dbReference type="KEGG" id="vg:56135872"/>